<proteinExistence type="predicted"/>
<evidence type="ECO:0000259" key="6">
    <source>
        <dbReference type="PROSITE" id="PS50977"/>
    </source>
</evidence>
<feature type="DNA-binding region" description="H-T-H motif" evidence="4">
    <location>
        <begin position="35"/>
        <end position="54"/>
    </location>
</feature>
<dbReference type="PANTHER" id="PTHR30055:SF212">
    <property type="entry name" value="TETR-FAMILY FAMILY TRANSCRIPTIONAL REGULATOR"/>
    <property type="match status" value="1"/>
</dbReference>
<dbReference type="InterPro" id="IPR050109">
    <property type="entry name" value="HTH-type_TetR-like_transc_reg"/>
</dbReference>
<dbReference type="Pfam" id="PF00440">
    <property type="entry name" value="TetR_N"/>
    <property type="match status" value="1"/>
</dbReference>
<name>A0ABR7PST6_9BURK</name>
<evidence type="ECO:0000256" key="1">
    <source>
        <dbReference type="ARBA" id="ARBA00023015"/>
    </source>
</evidence>
<dbReference type="PROSITE" id="PS50977">
    <property type="entry name" value="HTH_TETR_2"/>
    <property type="match status" value="1"/>
</dbReference>
<dbReference type="Proteomes" id="UP000736373">
    <property type="component" value="Unassembled WGS sequence"/>
</dbReference>
<keyword evidence="8" id="KW-1185">Reference proteome</keyword>
<sequence>MGIAERKNRQKQALRERILDAARRIVVREGFAALSMRKIADAIEYSPATLYLHFESRDDIARAMCAEGYAQLLATFVPLVQIADPVERLKALGRAYVAFGVEHPETYRLIFMEDPSYTGAALGRAPGVGKDDDSGDAALQIMIAALDELRVSGRVSASVASMDPTVWAEALWASLHGIVALNLTCPVFPSAPLDTLVGVTLDAWLGEPQAVRAGASTSAAVRGKKTAARHHRSSAGSADTAPEPAAKRKAAGP</sequence>
<gene>
    <name evidence="7" type="ORF">F6X42_22955</name>
</gene>
<dbReference type="InterPro" id="IPR001647">
    <property type="entry name" value="HTH_TetR"/>
</dbReference>
<evidence type="ECO:0000256" key="3">
    <source>
        <dbReference type="ARBA" id="ARBA00023163"/>
    </source>
</evidence>
<evidence type="ECO:0000313" key="8">
    <source>
        <dbReference type="Proteomes" id="UP000736373"/>
    </source>
</evidence>
<accession>A0ABR7PST6</accession>
<comment type="caution">
    <text evidence="7">The sequence shown here is derived from an EMBL/GenBank/DDBJ whole genome shotgun (WGS) entry which is preliminary data.</text>
</comment>
<dbReference type="InterPro" id="IPR036271">
    <property type="entry name" value="Tet_transcr_reg_TetR-rel_C_sf"/>
</dbReference>
<dbReference type="Gene3D" id="1.10.357.10">
    <property type="entry name" value="Tetracycline Repressor, domain 2"/>
    <property type="match status" value="1"/>
</dbReference>
<protein>
    <submittedName>
        <fullName evidence="7">TetR/AcrR family transcriptional regulator</fullName>
    </submittedName>
</protein>
<dbReference type="InterPro" id="IPR009057">
    <property type="entry name" value="Homeodomain-like_sf"/>
</dbReference>
<reference evidence="7 8" key="1">
    <citation type="submission" date="2019-09" db="EMBL/GenBank/DDBJ databases">
        <title>Paraburkholderia podalyriae sp. nov., A South African Podalyria-associated rhizobium.</title>
        <authorList>
            <person name="Mavima L."/>
            <person name="Beukes C.W."/>
            <person name="Palmer M."/>
            <person name="De Meyer S.E."/>
            <person name="James E.K."/>
            <person name="Maluk M."/>
            <person name="Avontuur J.R."/>
            <person name="Chan W.Y."/>
            <person name="Venter S.N."/>
            <person name="Steenkamp E.T."/>
        </authorList>
    </citation>
    <scope>NUCLEOTIDE SEQUENCE [LARGE SCALE GENOMIC DNA]</scope>
    <source>
        <strain evidence="7 8">WC7.3b</strain>
    </source>
</reference>
<keyword evidence="3" id="KW-0804">Transcription</keyword>
<feature type="compositionally biased region" description="Basic residues" evidence="5">
    <location>
        <begin position="222"/>
        <end position="233"/>
    </location>
</feature>
<dbReference type="PANTHER" id="PTHR30055">
    <property type="entry name" value="HTH-TYPE TRANSCRIPTIONAL REGULATOR RUTR"/>
    <property type="match status" value="1"/>
</dbReference>
<feature type="domain" description="HTH tetR-type" evidence="6">
    <location>
        <begin position="12"/>
        <end position="72"/>
    </location>
</feature>
<evidence type="ECO:0000256" key="4">
    <source>
        <dbReference type="PROSITE-ProRule" id="PRU00335"/>
    </source>
</evidence>
<dbReference type="RefSeq" id="WP_187636344.1">
    <property type="nucleotide sequence ID" value="NZ_VZQQ01000019.1"/>
</dbReference>
<dbReference type="SUPFAM" id="SSF48498">
    <property type="entry name" value="Tetracyclin repressor-like, C-terminal domain"/>
    <property type="match status" value="1"/>
</dbReference>
<evidence type="ECO:0000313" key="7">
    <source>
        <dbReference type="EMBL" id="MBC8749340.1"/>
    </source>
</evidence>
<keyword evidence="2 4" id="KW-0238">DNA-binding</keyword>
<organism evidence="7 8">
    <name type="scientific">Paraburkholderia podalyriae</name>
    <dbReference type="NCBI Taxonomy" id="1938811"/>
    <lineage>
        <taxon>Bacteria</taxon>
        <taxon>Pseudomonadati</taxon>
        <taxon>Pseudomonadota</taxon>
        <taxon>Betaproteobacteria</taxon>
        <taxon>Burkholderiales</taxon>
        <taxon>Burkholderiaceae</taxon>
        <taxon>Paraburkholderia</taxon>
    </lineage>
</organism>
<dbReference type="EMBL" id="VZQQ01000019">
    <property type="protein sequence ID" value="MBC8749340.1"/>
    <property type="molecule type" value="Genomic_DNA"/>
</dbReference>
<dbReference type="Pfam" id="PF13305">
    <property type="entry name" value="TetR_C_33"/>
    <property type="match status" value="1"/>
</dbReference>
<feature type="region of interest" description="Disordered" evidence="5">
    <location>
        <begin position="215"/>
        <end position="253"/>
    </location>
</feature>
<evidence type="ECO:0000256" key="2">
    <source>
        <dbReference type="ARBA" id="ARBA00023125"/>
    </source>
</evidence>
<dbReference type="InterPro" id="IPR025996">
    <property type="entry name" value="MT1864/Rv1816-like_C"/>
</dbReference>
<evidence type="ECO:0000256" key="5">
    <source>
        <dbReference type="SAM" id="MobiDB-lite"/>
    </source>
</evidence>
<keyword evidence="1" id="KW-0805">Transcription regulation</keyword>
<dbReference type="PRINTS" id="PR00455">
    <property type="entry name" value="HTHTETR"/>
</dbReference>
<dbReference type="SUPFAM" id="SSF46689">
    <property type="entry name" value="Homeodomain-like"/>
    <property type="match status" value="1"/>
</dbReference>